<name>A0A1Y2D8R4_9FUNG</name>
<evidence type="ECO:0000313" key="6">
    <source>
        <dbReference type="EMBL" id="ORY55607.1"/>
    </source>
</evidence>
<protein>
    <submittedName>
        <fullName evidence="6">Coth-domain-containing protein</fullName>
    </submittedName>
</protein>
<dbReference type="SUPFAM" id="SSF64571">
    <property type="entry name" value="Cellulose docking domain, dockering"/>
    <property type="match status" value="2"/>
</dbReference>
<dbReference type="InterPro" id="IPR014867">
    <property type="entry name" value="Spore_coat_CotH_CotH2/3/7"/>
</dbReference>
<evidence type="ECO:0000256" key="2">
    <source>
        <dbReference type="ARBA" id="ARBA00022737"/>
    </source>
</evidence>
<feature type="domain" description="CBM10" evidence="5">
    <location>
        <begin position="595"/>
        <end position="631"/>
    </location>
</feature>
<dbReference type="PROSITE" id="PS51763">
    <property type="entry name" value="CBM10"/>
    <property type="match status" value="2"/>
</dbReference>
<feature type="signal peptide" evidence="4">
    <location>
        <begin position="1"/>
        <end position="19"/>
    </location>
</feature>
<dbReference type="PANTHER" id="PTHR40050:SF1">
    <property type="entry name" value="INNER SPORE COAT PROTEIN H"/>
    <property type="match status" value="1"/>
</dbReference>
<feature type="domain" description="CBM10" evidence="5">
    <location>
        <begin position="546"/>
        <end position="585"/>
    </location>
</feature>
<organism evidence="6 7">
    <name type="scientific">Neocallimastix californiae</name>
    <dbReference type="NCBI Taxonomy" id="1754190"/>
    <lineage>
        <taxon>Eukaryota</taxon>
        <taxon>Fungi</taxon>
        <taxon>Fungi incertae sedis</taxon>
        <taxon>Chytridiomycota</taxon>
        <taxon>Chytridiomycota incertae sedis</taxon>
        <taxon>Neocallimastigomycetes</taxon>
        <taxon>Neocallimastigales</taxon>
        <taxon>Neocallimastigaceae</taxon>
        <taxon>Neocallimastix</taxon>
    </lineage>
</organism>
<dbReference type="Pfam" id="PF02013">
    <property type="entry name" value="CBM_10"/>
    <property type="match status" value="2"/>
</dbReference>
<dbReference type="OrthoDB" id="2125039at2759"/>
<comment type="caution">
    <text evidence="6">The sequence shown here is derived from an EMBL/GenBank/DDBJ whole genome shotgun (WGS) entry which is preliminary data.</text>
</comment>
<dbReference type="AlphaFoldDB" id="A0A1Y2D8R4"/>
<gene>
    <name evidence="6" type="ORF">LY90DRAFT_669624</name>
</gene>
<sequence length="634" mass="73858">MKLFDIFSVISLWTLSVSAGFWDNVERTELYEMMEKSIPEMYVTLPENSWSEMIEKAQVEYQDERTGFGVEATLKFIYEGNEEEYDINFKLGGKSTATFSKPGYNIKIKGTNSTLHGTKNFRLRSDQRDVSMMRSKITTDILQKSGLIATEVGYTELYVNNEYMGFWVVSDSVKNKWIKRKFGDDGKEIKTLYECNGDVIRFDDGSAKTKCVNANEDYIDYMEPFINFVDQVNASTTREELEEIMDVDNFIKYMAWEWLMGSFDHFLSYYGHNLYWYQQPNGKWVYIPYDHDIELGQDEYIGFYPNRTFNHHDFELDHPIIQVLVHDDDTTFRELLGDIISKVFNPDTLLIHINKIRDIIAPYVKKDRDTGAGKINKLGKDSRFNYEHFLLNTEYTYVYDWISGFRSYGLKDWIRRRYNFAAAYYGINSNSTSSEEKHKLIEPRPEPIIFTYKTPVWYDITNITEMYYLAFNNVLPEYIPDETYEDVRVPILGVNQYNLERTNPSYTKPTTTKRRTTTTVKITTSTNVITTTTTTSTTTVITPIETCWSESLGYPCCSMGCNAINYYTDDDGFWGVENDDWCGIPSQCQKNDDDVCPGSNQGYSCCKTCEVYMTDETGPWNIENDEWCSVKTNC</sequence>
<dbReference type="Proteomes" id="UP000193920">
    <property type="component" value="Unassembled WGS sequence"/>
</dbReference>
<keyword evidence="1 4" id="KW-0732">Signal</keyword>
<keyword evidence="3" id="KW-0378">Hydrolase</keyword>
<keyword evidence="2" id="KW-0677">Repeat</keyword>
<dbReference type="GO" id="GO:0016787">
    <property type="term" value="F:hydrolase activity"/>
    <property type="evidence" value="ECO:0007669"/>
    <property type="project" value="UniProtKB-KW"/>
</dbReference>
<dbReference type="InterPro" id="IPR009034">
    <property type="entry name" value="Dockerin_dom_fun_sf"/>
</dbReference>
<evidence type="ECO:0000313" key="7">
    <source>
        <dbReference type="Proteomes" id="UP000193920"/>
    </source>
</evidence>
<reference evidence="6 7" key="1">
    <citation type="submission" date="2016-08" db="EMBL/GenBank/DDBJ databases">
        <title>A Parts List for Fungal Cellulosomes Revealed by Comparative Genomics.</title>
        <authorList>
            <consortium name="DOE Joint Genome Institute"/>
            <person name="Haitjema C.H."/>
            <person name="Gilmore S.P."/>
            <person name="Henske J.K."/>
            <person name="Solomon K.V."/>
            <person name="De Groot R."/>
            <person name="Kuo A."/>
            <person name="Mondo S.J."/>
            <person name="Salamov A.A."/>
            <person name="Labutti K."/>
            <person name="Zhao Z."/>
            <person name="Chiniquy J."/>
            <person name="Barry K."/>
            <person name="Brewer H.M."/>
            <person name="Purvine S.O."/>
            <person name="Wright A.T."/>
            <person name="Boxma B."/>
            <person name="Van Alen T."/>
            <person name="Hackstein J.H."/>
            <person name="Baker S.E."/>
            <person name="Grigoriev I.V."/>
            <person name="O'Malley M.A."/>
        </authorList>
    </citation>
    <scope>NUCLEOTIDE SEQUENCE [LARGE SCALE GENOMIC DNA]</scope>
    <source>
        <strain evidence="6 7">G1</strain>
    </source>
</reference>
<evidence type="ECO:0000256" key="4">
    <source>
        <dbReference type="SAM" id="SignalP"/>
    </source>
</evidence>
<evidence type="ECO:0000256" key="1">
    <source>
        <dbReference type="ARBA" id="ARBA00022729"/>
    </source>
</evidence>
<proteinExistence type="predicted"/>
<dbReference type="Gene3D" id="3.90.1220.10">
    <property type="entry name" value="Cellulose docking domain, dockering"/>
    <property type="match status" value="2"/>
</dbReference>
<dbReference type="PANTHER" id="PTHR40050">
    <property type="entry name" value="INNER SPORE COAT PROTEIN H"/>
    <property type="match status" value="1"/>
</dbReference>
<dbReference type="Pfam" id="PF08757">
    <property type="entry name" value="CotH"/>
    <property type="match status" value="1"/>
</dbReference>
<dbReference type="EMBL" id="MCOG01000077">
    <property type="protein sequence ID" value="ORY55607.1"/>
    <property type="molecule type" value="Genomic_DNA"/>
</dbReference>
<evidence type="ECO:0000256" key="3">
    <source>
        <dbReference type="ARBA" id="ARBA00022801"/>
    </source>
</evidence>
<evidence type="ECO:0000259" key="5">
    <source>
        <dbReference type="PROSITE" id="PS51763"/>
    </source>
</evidence>
<feature type="chain" id="PRO_5010985613" evidence="4">
    <location>
        <begin position="20"/>
        <end position="634"/>
    </location>
</feature>
<accession>A0A1Y2D8R4</accession>
<keyword evidence="7" id="KW-1185">Reference proteome</keyword>
<dbReference type="InterPro" id="IPR002883">
    <property type="entry name" value="CBM10/Dockerin_dom"/>
</dbReference>